<organism evidence="2 3">
    <name type="scientific">Streptosporangium carneum</name>
    <dbReference type="NCBI Taxonomy" id="47481"/>
    <lineage>
        <taxon>Bacteria</taxon>
        <taxon>Bacillati</taxon>
        <taxon>Actinomycetota</taxon>
        <taxon>Actinomycetes</taxon>
        <taxon>Streptosporangiales</taxon>
        <taxon>Streptosporangiaceae</taxon>
        <taxon>Streptosporangium</taxon>
    </lineage>
</organism>
<proteinExistence type="predicted"/>
<dbReference type="InterPro" id="IPR036390">
    <property type="entry name" value="WH_DNA-bd_sf"/>
</dbReference>
<dbReference type="InterPro" id="IPR036388">
    <property type="entry name" value="WH-like_DNA-bd_sf"/>
</dbReference>
<keyword evidence="3" id="KW-1185">Reference proteome</keyword>
<dbReference type="Gene3D" id="1.10.10.10">
    <property type="entry name" value="Winged helix-like DNA-binding domain superfamily/Winged helix DNA-binding domain"/>
    <property type="match status" value="1"/>
</dbReference>
<dbReference type="RefSeq" id="WP_271221135.1">
    <property type="nucleotide sequence ID" value="NZ_BAAAVD010000008.1"/>
</dbReference>
<gene>
    <name evidence="2" type="ORF">GCM10017600_62340</name>
</gene>
<dbReference type="PRINTS" id="PR00598">
    <property type="entry name" value="HTHMARR"/>
</dbReference>
<dbReference type="PANTHER" id="PTHR33164:SF57">
    <property type="entry name" value="MARR-FAMILY TRANSCRIPTIONAL REGULATOR"/>
    <property type="match status" value="1"/>
</dbReference>
<dbReference type="InterPro" id="IPR039422">
    <property type="entry name" value="MarR/SlyA-like"/>
</dbReference>
<protein>
    <recommendedName>
        <fullName evidence="1">HTH marR-type domain-containing protein</fullName>
    </recommendedName>
</protein>
<sequence length="164" mass="18445">MTTPDFSQSLLDLDVFVLSNLALNVRRRLTERLAERGMNRWDVAVLAVLVDHGPTVQRAAASLLGVDPSDMVDMVERLVNAGWVERERDPSDRRRYILTLTPQGREMFELAGQEERRLREALLAPLDAREREEWRALLHLLHGHLRAGGLDAPPPAAGTAEPEP</sequence>
<dbReference type="PANTHER" id="PTHR33164">
    <property type="entry name" value="TRANSCRIPTIONAL REGULATOR, MARR FAMILY"/>
    <property type="match status" value="1"/>
</dbReference>
<dbReference type="SUPFAM" id="SSF46785">
    <property type="entry name" value="Winged helix' DNA-binding domain"/>
    <property type="match status" value="1"/>
</dbReference>
<dbReference type="SMART" id="SM00347">
    <property type="entry name" value="HTH_MARR"/>
    <property type="match status" value="1"/>
</dbReference>
<evidence type="ECO:0000313" key="3">
    <source>
        <dbReference type="Proteomes" id="UP001143474"/>
    </source>
</evidence>
<reference evidence="2" key="1">
    <citation type="journal article" date="2014" name="Int. J. Syst. Evol. Microbiol.">
        <title>Complete genome sequence of Corynebacterium casei LMG S-19264T (=DSM 44701T), isolated from a smear-ripened cheese.</title>
        <authorList>
            <consortium name="US DOE Joint Genome Institute (JGI-PGF)"/>
            <person name="Walter F."/>
            <person name="Albersmeier A."/>
            <person name="Kalinowski J."/>
            <person name="Ruckert C."/>
        </authorList>
    </citation>
    <scope>NUCLEOTIDE SEQUENCE</scope>
    <source>
        <strain evidence="2">VKM Ac-2007</strain>
    </source>
</reference>
<dbReference type="Pfam" id="PF12802">
    <property type="entry name" value="MarR_2"/>
    <property type="match status" value="1"/>
</dbReference>
<accession>A0A9W6I7X0</accession>
<evidence type="ECO:0000313" key="2">
    <source>
        <dbReference type="EMBL" id="GLK12824.1"/>
    </source>
</evidence>
<feature type="domain" description="HTH marR-type" evidence="1">
    <location>
        <begin position="11"/>
        <end position="143"/>
    </location>
</feature>
<reference evidence="2" key="2">
    <citation type="submission" date="2023-01" db="EMBL/GenBank/DDBJ databases">
        <authorList>
            <person name="Sun Q."/>
            <person name="Evtushenko L."/>
        </authorList>
    </citation>
    <scope>NUCLEOTIDE SEQUENCE</scope>
    <source>
        <strain evidence="2">VKM Ac-2007</strain>
    </source>
</reference>
<dbReference type="GO" id="GO:0003700">
    <property type="term" value="F:DNA-binding transcription factor activity"/>
    <property type="evidence" value="ECO:0007669"/>
    <property type="project" value="InterPro"/>
</dbReference>
<dbReference type="PROSITE" id="PS50995">
    <property type="entry name" value="HTH_MARR_2"/>
    <property type="match status" value="1"/>
</dbReference>
<name>A0A9W6I7X0_9ACTN</name>
<dbReference type="InterPro" id="IPR000835">
    <property type="entry name" value="HTH_MarR-typ"/>
</dbReference>
<comment type="caution">
    <text evidence="2">The sequence shown here is derived from an EMBL/GenBank/DDBJ whole genome shotgun (WGS) entry which is preliminary data.</text>
</comment>
<evidence type="ECO:0000259" key="1">
    <source>
        <dbReference type="PROSITE" id="PS50995"/>
    </source>
</evidence>
<dbReference type="EMBL" id="BSEV01000018">
    <property type="protein sequence ID" value="GLK12824.1"/>
    <property type="molecule type" value="Genomic_DNA"/>
</dbReference>
<dbReference type="GO" id="GO:0006950">
    <property type="term" value="P:response to stress"/>
    <property type="evidence" value="ECO:0007669"/>
    <property type="project" value="TreeGrafter"/>
</dbReference>
<dbReference type="AlphaFoldDB" id="A0A9W6I7X0"/>
<dbReference type="Proteomes" id="UP001143474">
    <property type="component" value="Unassembled WGS sequence"/>
</dbReference>